<gene>
    <name evidence="1" type="ORF">HaLaN_01985</name>
</gene>
<reference evidence="1 2" key="1">
    <citation type="submission" date="2020-02" db="EMBL/GenBank/DDBJ databases">
        <title>Draft genome sequence of Haematococcus lacustris strain NIES-144.</title>
        <authorList>
            <person name="Morimoto D."/>
            <person name="Nakagawa S."/>
            <person name="Yoshida T."/>
            <person name="Sawayama S."/>
        </authorList>
    </citation>
    <scope>NUCLEOTIDE SEQUENCE [LARGE SCALE GENOMIC DNA]</scope>
    <source>
        <strain evidence="1 2">NIES-144</strain>
    </source>
</reference>
<dbReference type="EMBL" id="BLLF01000081">
    <property type="protein sequence ID" value="GFH07215.1"/>
    <property type="molecule type" value="Genomic_DNA"/>
</dbReference>
<comment type="caution">
    <text evidence="1">The sequence shown here is derived from an EMBL/GenBank/DDBJ whole genome shotgun (WGS) entry which is preliminary data.</text>
</comment>
<dbReference type="AlphaFoldDB" id="A0A699YCV9"/>
<evidence type="ECO:0000313" key="1">
    <source>
        <dbReference type="EMBL" id="GFH07215.1"/>
    </source>
</evidence>
<dbReference type="Proteomes" id="UP000485058">
    <property type="component" value="Unassembled WGS sequence"/>
</dbReference>
<proteinExistence type="predicted"/>
<name>A0A699YCV9_HAELA</name>
<evidence type="ECO:0000313" key="2">
    <source>
        <dbReference type="Proteomes" id="UP000485058"/>
    </source>
</evidence>
<keyword evidence="2" id="KW-1185">Reference proteome</keyword>
<sequence>MQSHGPLHGFHRVGPPVSLGDPLHGPHPCSDGEVRNAGVAGWVGRCHEAVAAVAAGPQESHLPEWFFDPPLPLYTLVVNLTSSADHASLTMRLDLQDTGCVSKEIKYGVMLYGSVRGFQSCDQVCDMAWSMRKLMHGEKRHAEASYGSDPALEATPS</sequence>
<organism evidence="1 2">
    <name type="scientific">Haematococcus lacustris</name>
    <name type="common">Green alga</name>
    <name type="synonym">Haematococcus pluvialis</name>
    <dbReference type="NCBI Taxonomy" id="44745"/>
    <lineage>
        <taxon>Eukaryota</taxon>
        <taxon>Viridiplantae</taxon>
        <taxon>Chlorophyta</taxon>
        <taxon>core chlorophytes</taxon>
        <taxon>Chlorophyceae</taxon>
        <taxon>CS clade</taxon>
        <taxon>Chlamydomonadales</taxon>
        <taxon>Haematococcaceae</taxon>
        <taxon>Haematococcus</taxon>
    </lineage>
</organism>
<protein>
    <submittedName>
        <fullName evidence="1">Uncharacterized protein</fullName>
    </submittedName>
</protein>
<accession>A0A699YCV9</accession>